<feature type="compositionally biased region" description="Basic and acidic residues" evidence="1">
    <location>
        <begin position="81"/>
        <end position="97"/>
    </location>
</feature>
<sequence length="614" mass="69680">MAPAADDVASCGSDKMAVDAPEPVGGAVDSAGSECLSAAIDGFDDAGLRRVLAALLRKSPECRQQVTEEKQLTGELRVAVTEDDRQKAKQDQYKEVKSSSNDDGDNSDEIDFYERAKFVPMRLTYDERKYLRLIDSTMHVSHYTDSMDSFGDKNINPARKLALQMKQLCAILTGMQVAHSYEQGQQLMQNRDYATRSAFFQIVLEIGRRYKILNPERMRDSYGKLMYFLQDSRKAEVRELLDFDSVVRVRTVYDVLRKSSRGLGMLEDPELKIATMEIMPEGKSRTQIQREIKLKEAAIKHLAHTYCSVARRRKHNVGGFRNYSFGMMRSSYADSESEDEQQKGDELTEDEVEQCLYSLGDHSTYLRFNREPCDRLLLYLKEFFDPVNPGPAECSLAIEEGIEGARLSHSHQRQYTFVLQSMTLWREVLDNMFQLWHLAEEDLLDEENTYALTDTGQGHQRVQKSPRSIAAMQKILNRVQRKVGGWIGSSTVHLGDHNVPNALMFIDKYIQVPRFLGPLVLTLDKIPTLCQGSDGMKAYVDSFGGARKLQKTILSDFFRHAFDGSGADNFFDAGSCIDGRLTSAWNWCSCVERKPYFPIFLLTGFSGFDGKEGF</sequence>
<dbReference type="InterPro" id="IPR018553">
    <property type="entry name" value="E2_Ub-conjug_enz"/>
</dbReference>
<dbReference type="PANTHER" id="PTHR31560:SF0">
    <property type="entry name" value="UPF0652 PROTEIN C22H10.08"/>
    <property type="match status" value="1"/>
</dbReference>
<dbReference type="EMBL" id="HBFQ01056740">
    <property type="protein sequence ID" value="CAD8865877.1"/>
    <property type="molecule type" value="Transcribed_RNA"/>
</dbReference>
<name>A0A7S1AVK3_NOCSC</name>
<evidence type="ECO:0000259" key="2">
    <source>
        <dbReference type="Pfam" id="PF09418"/>
    </source>
</evidence>
<accession>A0A7S1AVK3</accession>
<feature type="region of interest" description="Disordered" evidence="1">
    <location>
        <begin position="1"/>
        <end position="30"/>
    </location>
</feature>
<dbReference type="Pfam" id="PF09418">
    <property type="entry name" value="DUF2009"/>
    <property type="match status" value="2"/>
</dbReference>
<protein>
    <recommendedName>
        <fullName evidence="2">Non-canonical E2 ubiquitin-conjugating enzyme C-terminal domain-containing protein</fullName>
    </recommendedName>
</protein>
<dbReference type="AlphaFoldDB" id="A0A7S1AVK3"/>
<organism evidence="3">
    <name type="scientific">Noctiluca scintillans</name>
    <name type="common">Sea sparkle</name>
    <name type="synonym">Red tide dinoflagellate</name>
    <dbReference type="NCBI Taxonomy" id="2966"/>
    <lineage>
        <taxon>Eukaryota</taxon>
        <taxon>Sar</taxon>
        <taxon>Alveolata</taxon>
        <taxon>Dinophyceae</taxon>
        <taxon>Noctilucales</taxon>
        <taxon>Noctilucaceae</taxon>
        <taxon>Noctiluca</taxon>
    </lineage>
</organism>
<dbReference type="InterPro" id="IPR057668">
    <property type="entry name" value="E2_Ub-conjug_enz_C"/>
</dbReference>
<feature type="domain" description="Non-canonical E2 ubiquitin-conjugating enzyme C-terminal" evidence="2">
    <location>
        <begin position="115"/>
        <end position="310"/>
    </location>
</feature>
<evidence type="ECO:0000256" key="1">
    <source>
        <dbReference type="SAM" id="MobiDB-lite"/>
    </source>
</evidence>
<proteinExistence type="predicted"/>
<evidence type="ECO:0000313" key="3">
    <source>
        <dbReference type="EMBL" id="CAD8865877.1"/>
    </source>
</evidence>
<reference evidence="3" key="1">
    <citation type="submission" date="2021-01" db="EMBL/GenBank/DDBJ databases">
        <authorList>
            <person name="Corre E."/>
            <person name="Pelletier E."/>
            <person name="Niang G."/>
            <person name="Scheremetjew M."/>
            <person name="Finn R."/>
            <person name="Kale V."/>
            <person name="Holt S."/>
            <person name="Cochrane G."/>
            <person name="Meng A."/>
            <person name="Brown T."/>
            <person name="Cohen L."/>
        </authorList>
    </citation>
    <scope>NUCLEOTIDE SEQUENCE</scope>
</reference>
<feature type="region of interest" description="Disordered" evidence="1">
    <location>
        <begin position="81"/>
        <end position="108"/>
    </location>
</feature>
<dbReference type="PANTHER" id="PTHR31560">
    <property type="entry name" value="UPF0652 PROTEIN C16A11.03C-RELATED"/>
    <property type="match status" value="1"/>
</dbReference>
<gene>
    <name evidence="3" type="ORF">NSCI0253_LOCUS40232</name>
</gene>
<feature type="domain" description="Non-canonical E2 ubiquitin-conjugating enzyme C-terminal" evidence="2">
    <location>
        <begin position="343"/>
        <end position="610"/>
    </location>
</feature>